<dbReference type="GO" id="GO:0048235">
    <property type="term" value="P:pollen sperm cell differentiation"/>
    <property type="evidence" value="ECO:0007669"/>
    <property type="project" value="EnsemblPlants"/>
</dbReference>
<name>A0A068U2F8_COFCA</name>
<dbReference type="FunCoup" id="A0A068U2F8">
    <property type="interactions" value="608"/>
</dbReference>
<reference evidence="6" key="1">
    <citation type="journal article" date="2014" name="Science">
        <title>The coffee genome provides insight into the convergent evolution of caffeine biosynthesis.</title>
        <authorList>
            <person name="Denoeud F."/>
            <person name="Carretero-Paulet L."/>
            <person name="Dereeper A."/>
            <person name="Droc G."/>
            <person name="Guyot R."/>
            <person name="Pietrella M."/>
            <person name="Zheng C."/>
            <person name="Alberti A."/>
            <person name="Anthony F."/>
            <person name="Aprea G."/>
            <person name="Aury J.M."/>
            <person name="Bento P."/>
            <person name="Bernard M."/>
            <person name="Bocs S."/>
            <person name="Campa C."/>
            <person name="Cenci A."/>
            <person name="Combes M.C."/>
            <person name="Crouzillat D."/>
            <person name="Da Silva C."/>
            <person name="Daddiego L."/>
            <person name="De Bellis F."/>
            <person name="Dussert S."/>
            <person name="Garsmeur O."/>
            <person name="Gayraud T."/>
            <person name="Guignon V."/>
            <person name="Jahn K."/>
            <person name="Jamilloux V."/>
            <person name="Joet T."/>
            <person name="Labadie K."/>
            <person name="Lan T."/>
            <person name="Leclercq J."/>
            <person name="Lepelley M."/>
            <person name="Leroy T."/>
            <person name="Li L.T."/>
            <person name="Librado P."/>
            <person name="Lopez L."/>
            <person name="Munoz A."/>
            <person name="Noel B."/>
            <person name="Pallavicini A."/>
            <person name="Perrotta G."/>
            <person name="Poncet V."/>
            <person name="Pot D."/>
            <person name="Priyono X."/>
            <person name="Rigoreau M."/>
            <person name="Rouard M."/>
            <person name="Rozas J."/>
            <person name="Tranchant-Dubreuil C."/>
            <person name="VanBuren R."/>
            <person name="Zhang Q."/>
            <person name="Andrade A.C."/>
            <person name="Argout X."/>
            <person name="Bertrand B."/>
            <person name="de Kochko A."/>
            <person name="Graziosi G."/>
            <person name="Henry R.J."/>
            <person name="Jayarama X."/>
            <person name="Ming R."/>
            <person name="Nagai C."/>
            <person name="Rounsley S."/>
            <person name="Sankoff D."/>
            <person name="Giuliano G."/>
            <person name="Albert V.A."/>
            <person name="Wincker P."/>
            <person name="Lashermes P."/>
        </authorList>
    </citation>
    <scope>NUCLEOTIDE SEQUENCE [LARGE SCALE GENOMIC DNA]</scope>
    <source>
        <strain evidence="6">cv. DH200-94</strain>
    </source>
</reference>
<organism evidence="5 6">
    <name type="scientific">Coffea canephora</name>
    <name type="common">Robusta coffee</name>
    <dbReference type="NCBI Taxonomy" id="49390"/>
    <lineage>
        <taxon>Eukaryota</taxon>
        <taxon>Viridiplantae</taxon>
        <taxon>Streptophyta</taxon>
        <taxon>Embryophyta</taxon>
        <taxon>Tracheophyta</taxon>
        <taxon>Spermatophyta</taxon>
        <taxon>Magnoliopsida</taxon>
        <taxon>eudicotyledons</taxon>
        <taxon>Gunneridae</taxon>
        <taxon>Pentapetalae</taxon>
        <taxon>asterids</taxon>
        <taxon>lamiids</taxon>
        <taxon>Gentianales</taxon>
        <taxon>Rubiaceae</taxon>
        <taxon>Ixoroideae</taxon>
        <taxon>Gardenieae complex</taxon>
        <taxon>Bertiereae - Coffeeae clade</taxon>
        <taxon>Coffeeae</taxon>
        <taxon>Coffea</taxon>
    </lineage>
</organism>
<keyword evidence="6" id="KW-1185">Reference proteome</keyword>
<dbReference type="OrthoDB" id="19944at2759"/>
<dbReference type="InterPro" id="IPR001680">
    <property type="entry name" value="WD40_rpt"/>
</dbReference>
<dbReference type="PANTHER" id="PTHR10241:SF27">
    <property type="entry name" value="TRANSDUCIN_WD40 REPEAT-LIKE SUPERFAMILY PROTEIN"/>
    <property type="match status" value="1"/>
</dbReference>
<dbReference type="GO" id="GO:0005096">
    <property type="term" value="F:GTPase activator activity"/>
    <property type="evidence" value="ECO:0007669"/>
    <property type="project" value="TreeGrafter"/>
</dbReference>
<keyword evidence="3" id="KW-0853">WD repeat</keyword>
<proteinExistence type="inferred from homology"/>
<evidence type="ECO:0000256" key="3">
    <source>
        <dbReference type="PROSITE-ProRule" id="PRU00221"/>
    </source>
</evidence>
<dbReference type="CDD" id="cd15873">
    <property type="entry name" value="R-SNARE_STXBP5_6"/>
    <property type="match status" value="1"/>
</dbReference>
<dbReference type="Gene3D" id="2.130.10.10">
    <property type="entry name" value="YVTN repeat-like/Quinoprotein amine dehydrogenase"/>
    <property type="match status" value="2"/>
</dbReference>
<dbReference type="OMA" id="KPNGSCC"/>
<dbReference type="SUPFAM" id="SSF50978">
    <property type="entry name" value="WD40 repeat-like"/>
    <property type="match status" value="2"/>
</dbReference>
<evidence type="ECO:0000259" key="4">
    <source>
        <dbReference type="Pfam" id="PF08596"/>
    </source>
</evidence>
<dbReference type="GO" id="GO:0005886">
    <property type="term" value="C:plasma membrane"/>
    <property type="evidence" value="ECO:0007669"/>
    <property type="project" value="TreeGrafter"/>
</dbReference>
<evidence type="ECO:0000313" key="5">
    <source>
        <dbReference type="EMBL" id="CDP01788.1"/>
    </source>
</evidence>
<sequence>MFVKKFVEKASFVKKPGGTDGLKPEDVDPRLIFHYGIPSGANLFAYNNPKKILAISVRDGQIKLFGKNGSQTLLESPEVLPSKFLQFIENQQILVNINPNNHIEAIVLLLSGKALRDYQVWDLEKRCLSYVHDIKKEITSCTSMLHAPYMYFGDSAGNVSVFKVNQEPTIIEQMKYHIPLSASHGNSGQVPADIAVIRILPQPTAESKRVLIIYTDGFMTLWDIQDSKAIFTAGGTTLQATSHETKKVTAATWACPFGSKVVVGYSNGEIFMWSIPAPLHSKVEQTKEKDPYAQNGPVIKLNLGYKLDKIPIAKLRWDYADGKASRLYVIGSSDYPSANLLQVVLLNDTIESRTIKLGLHTHESPIDLEIVSSFNPQCKQKNDSLLLLGKSGHIYTYDDYLIERYLLQCQSKSSPSLPKEIKVKLPFADPSITVARFVQDNPHLLYLKDQDYNSLAKDILPLFPFETTQKDGTSSNSTQPRGLSKAKNLYITGHDDGAIRIWDVSCPLMRPILSVTQQSEEDTSLSGVPLTALYCTSDLQIFVSGDQGGLIRMYKFKPEIFAPETSFLSLQGVSKKGSVIQSIKLLQVNGAVLFINSIQNAKYLAVGTDQGYVCLINLEGPTLLYERHFASELSTGIISLQSVTCSLHGFEKNVLVAATKDSSVVALDTESGNTLNTNMIRPKKPSRALYMQILDGLEVSSRCPNTSERTETIKGNSDSPQSKQQVVVVCSEKAVYVYSLVHILQGIKKVHNKKKFHSSSCCWASILESPGSGLILLFSSGKIEIRSLPELSLLKETSVRGLRPSIPKQNSISNTSVCFSVNGDMILVEGDQEAFFISVSLQKDIYRFLDDASQVHSHHLMVAQESSHIIHKEKRKGLFGSVIKDIKGTKAKSETDVEVEDAKESIEALSTIFSVANFPEEVDSEEKSAGKDDTDLDIDDIDIEDPGEKQKGYGVMAALNKQNLADTFQTFKGRFKHMKVKTDKKSTNEVMQDEKGDTVDQIKKKYGYTSTGEPCVATVAKTKLTENLKKLQGISLKSSEMQDTARSFSSMAKEVLRFTENDKRS</sequence>
<comment type="similarity">
    <text evidence="1">Belongs to the WD repeat L(2)GL family.</text>
</comment>
<dbReference type="GO" id="GO:0006893">
    <property type="term" value="P:Golgi to plasma membrane transport"/>
    <property type="evidence" value="ECO:0007669"/>
    <property type="project" value="TreeGrafter"/>
</dbReference>
<dbReference type="STRING" id="49390.A0A068U2F8"/>
<dbReference type="InterPro" id="IPR013905">
    <property type="entry name" value="Lgl_C_dom"/>
</dbReference>
<accession>A0A068U2F8</accession>
<dbReference type="PROSITE" id="PS50082">
    <property type="entry name" value="WD_REPEATS_2"/>
    <property type="match status" value="1"/>
</dbReference>
<dbReference type="GO" id="GO:0045159">
    <property type="term" value="F:myosin II binding"/>
    <property type="evidence" value="ECO:0007669"/>
    <property type="project" value="TreeGrafter"/>
</dbReference>
<dbReference type="GO" id="GO:0006887">
    <property type="term" value="P:exocytosis"/>
    <property type="evidence" value="ECO:0007669"/>
    <property type="project" value="UniProtKB-KW"/>
</dbReference>
<evidence type="ECO:0000313" key="6">
    <source>
        <dbReference type="Proteomes" id="UP000295252"/>
    </source>
</evidence>
<dbReference type="InParanoid" id="A0A068U2F8"/>
<dbReference type="Proteomes" id="UP000295252">
    <property type="component" value="Chromosome IX"/>
</dbReference>
<gene>
    <name evidence="5" type="ORF">GSCOC_T00036947001</name>
</gene>
<evidence type="ECO:0000256" key="2">
    <source>
        <dbReference type="ARBA" id="ARBA00022483"/>
    </source>
</evidence>
<dbReference type="GO" id="GO:0005737">
    <property type="term" value="C:cytoplasm"/>
    <property type="evidence" value="ECO:0007669"/>
    <property type="project" value="TreeGrafter"/>
</dbReference>
<dbReference type="InterPro" id="IPR036322">
    <property type="entry name" value="WD40_repeat_dom_sf"/>
</dbReference>
<dbReference type="EMBL" id="HG739091">
    <property type="protein sequence ID" value="CDP01788.1"/>
    <property type="molecule type" value="Genomic_DNA"/>
</dbReference>
<keyword evidence="2" id="KW-0268">Exocytosis</keyword>
<feature type="domain" description="Lethal giant larvae (Lgl)-like C-terminal" evidence="4">
    <location>
        <begin position="603"/>
        <end position="845"/>
    </location>
</feature>
<protein>
    <recommendedName>
        <fullName evidence="4">Lethal giant larvae (Lgl)-like C-terminal domain-containing protein</fullName>
    </recommendedName>
</protein>
<dbReference type="InterPro" id="IPR015943">
    <property type="entry name" value="WD40/YVTN_repeat-like_dom_sf"/>
</dbReference>
<dbReference type="GO" id="GO:0019905">
    <property type="term" value="F:syntaxin binding"/>
    <property type="evidence" value="ECO:0007669"/>
    <property type="project" value="TreeGrafter"/>
</dbReference>
<dbReference type="Pfam" id="PF08596">
    <property type="entry name" value="Lgl_C"/>
    <property type="match status" value="1"/>
</dbReference>
<dbReference type="Gramene" id="CDP01788">
    <property type="protein sequence ID" value="CDP01788"/>
    <property type="gene ID" value="GSCOC_T00036947001"/>
</dbReference>
<dbReference type="PhylomeDB" id="A0A068U2F8"/>
<evidence type="ECO:0000256" key="1">
    <source>
        <dbReference type="ARBA" id="ARBA00008070"/>
    </source>
</evidence>
<dbReference type="AlphaFoldDB" id="A0A068U2F8"/>
<feature type="repeat" description="WD" evidence="3">
    <location>
        <begin position="488"/>
        <end position="505"/>
    </location>
</feature>
<dbReference type="PANTHER" id="PTHR10241">
    <property type="entry name" value="LETHAL 2 GIANT LARVAE PROTEIN"/>
    <property type="match status" value="1"/>
</dbReference>